<accession>A0AAD7WPY1</accession>
<protein>
    <recommendedName>
        <fullName evidence="2">Aftiphilin clathrin-binding box domain-containing protein</fullName>
    </recommendedName>
</protein>
<feature type="region of interest" description="Disordered" evidence="1">
    <location>
        <begin position="1"/>
        <end position="32"/>
    </location>
</feature>
<feature type="compositionally biased region" description="Basic and acidic residues" evidence="1">
    <location>
        <begin position="188"/>
        <end position="210"/>
    </location>
</feature>
<evidence type="ECO:0000259" key="2">
    <source>
        <dbReference type="Pfam" id="PF15045"/>
    </source>
</evidence>
<reference evidence="3" key="1">
    <citation type="journal article" date="2023" name="Science">
        <title>Genome structures resolve the early diversification of teleost fishes.</title>
        <authorList>
            <person name="Parey E."/>
            <person name="Louis A."/>
            <person name="Montfort J."/>
            <person name="Bouchez O."/>
            <person name="Roques C."/>
            <person name="Iampietro C."/>
            <person name="Lluch J."/>
            <person name="Castinel A."/>
            <person name="Donnadieu C."/>
            <person name="Desvignes T."/>
            <person name="Floi Bucao C."/>
            <person name="Jouanno E."/>
            <person name="Wen M."/>
            <person name="Mejri S."/>
            <person name="Dirks R."/>
            <person name="Jansen H."/>
            <person name="Henkel C."/>
            <person name="Chen W.J."/>
            <person name="Zahm M."/>
            <person name="Cabau C."/>
            <person name="Klopp C."/>
            <person name="Thompson A.W."/>
            <person name="Robinson-Rechavi M."/>
            <person name="Braasch I."/>
            <person name="Lecointre G."/>
            <person name="Bobe J."/>
            <person name="Postlethwait J.H."/>
            <person name="Berthelot C."/>
            <person name="Roest Crollius H."/>
            <person name="Guiguen Y."/>
        </authorList>
    </citation>
    <scope>NUCLEOTIDE SEQUENCE</scope>
    <source>
        <strain evidence="3">NC1722</strain>
    </source>
</reference>
<keyword evidence="4" id="KW-1185">Reference proteome</keyword>
<dbReference type="GO" id="GO:0030276">
    <property type="term" value="F:clathrin binding"/>
    <property type="evidence" value="ECO:0007669"/>
    <property type="project" value="InterPro"/>
</dbReference>
<dbReference type="Proteomes" id="UP001221898">
    <property type="component" value="Unassembled WGS sequence"/>
</dbReference>
<feature type="compositionally biased region" description="Low complexity" evidence="1">
    <location>
        <begin position="645"/>
        <end position="662"/>
    </location>
</feature>
<feature type="compositionally biased region" description="Polar residues" evidence="1">
    <location>
        <begin position="263"/>
        <end position="278"/>
    </location>
</feature>
<feature type="compositionally biased region" description="Basic and acidic residues" evidence="1">
    <location>
        <begin position="467"/>
        <end position="481"/>
    </location>
</feature>
<dbReference type="AlphaFoldDB" id="A0AAD7WPY1"/>
<feature type="region of interest" description="Disordered" evidence="1">
    <location>
        <begin position="146"/>
        <end position="325"/>
    </location>
</feature>
<dbReference type="PANTHER" id="PTHR16156">
    <property type="entry name" value="AFTIPHILIN A-RELATED"/>
    <property type="match status" value="1"/>
</dbReference>
<dbReference type="PANTHER" id="PTHR16156:SF10">
    <property type="entry name" value="AFTIPHILIN-RELATED"/>
    <property type="match status" value="1"/>
</dbReference>
<comment type="caution">
    <text evidence="3">The sequence shown here is derived from an EMBL/GenBank/DDBJ whole genome shotgun (WGS) entry which is preliminary data.</text>
</comment>
<evidence type="ECO:0000256" key="1">
    <source>
        <dbReference type="SAM" id="MobiDB-lite"/>
    </source>
</evidence>
<dbReference type="InterPro" id="IPR046359">
    <property type="entry name" value="Aftin-like"/>
</dbReference>
<feature type="domain" description="Aftiphilin clathrin-binding box" evidence="2">
    <location>
        <begin position="563"/>
        <end position="632"/>
    </location>
</feature>
<evidence type="ECO:0000313" key="4">
    <source>
        <dbReference type="Proteomes" id="UP001221898"/>
    </source>
</evidence>
<feature type="compositionally biased region" description="Acidic residues" evidence="1">
    <location>
        <begin position="18"/>
        <end position="28"/>
    </location>
</feature>
<feature type="compositionally biased region" description="Basic and acidic residues" evidence="1">
    <location>
        <begin position="281"/>
        <end position="293"/>
    </location>
</feature>
<dbReference type="GO" id="GO:0032588">
    <property type="term" value="C:trans-Golgi network membrane"/>
    <property type="evidence" value="ECO:0007669"/>
    <property type="project" value="InterPro"/>
</dbReference>
<feature type="region of interest" description="Disordered" evidence="1">
    <location>
        <begin position="467"/>
        <end position="501"/>
    </location>
</feature>
<name>A0AAD7WPY1_9TELE</name>
<dbReference type="InterPro" id="IPR029205">
    <property type="entry name" value="Clathrin-bd"/>
</dbReference>
<dbReference type="Pfam" id="PF15045">
    <property type="entry name" value="Clathrin_bdg"/>
    <property type="match status" value="1"/>
</dbReference>
<sequence>MEPDFIHMYSSSPPPLDDAAEEDNEEFGDFGGFSGVTSSLSFSEYDTPKALGQIRAADTLPPGHYNNAPAVGLALDFTPRDPGRGSDHDPSCSHISSLAERTIEGECVRRPAVQATESGGRGSGLSWAHGCNGDFAEGEVLINGFGADESPKRRGPACKPTLDRSPPSPVTDPPQTGVPEYCSQGPGAREHANGLHEGKQLAHASSELHSETGLTNKNGVGDDTHSTGSTSPTVAPGGLSNGVRGSYVGEESEHSDPDPWTAHSGSHQDWTPAAQNSVEGVRPEEQGSWDERVISPCCRKVGDGQAGGEEQGMRDESALGPGEVSASVSDDFASFCQAVSPDELEDFGDFSVTGFALPQPADENEGFGILGQLGPGTLNVFANFATGPSSKTTDEGKFGIFSVPKDGESGKEGEDSQGDFADFPVSDSFTDFSLAPVGVESDGISEWNAFGQPEEGGRTDGRSWAAFREEQSSDKSKEKCPDTSATTITVPPADSPQTCRRDSLSASSLASRLERLFRASFPEVHVLEAGEEVPSLKVLLEPSLDRPTERREERSAASHRELRDVWSQLQDIHDAFGLRYQWGGSHSNKTLLWSLGIDTRSVLFTGQKKQAVIVPMFAASLGMLEPTKEPVKPLSVAEKIASIAQTPPVSPETSTSPDPTQQEALPPVQFDWSSSGLTNPLDGVDPELYELTTAKLETSSRVSDAFTRLMSTAEKTSTSARKPKPRCEENLSEEAAKVITALPDLSFMQAKVLMFPAMLAP</sequence>
<organism evidence="3 4">
    <name type="scientific">Aldrovandia affinis</name>
    <dbReference type="NCBI Taxonomy" id="143900"/>
    <lineage>
        <taxon>Eukaryota</taxon>
        <taxon>Metazoa</taxon>
        <taxon>Chordata</taxon>
        <taxon>Craniata</taxon>
        <taxon>Vertebrata</taxon>
        <taxon>Euteleostomi</taxon>
        <taxon>Actinopterygii</taxon>
        <taxon>Neopterygii</taxon>
        <taxon>Teleostei</taxon>
        <taxon>Notacanthiformes</taxon>
        <taxon>Halosauridae</taxon>
        <taxon>Aldrovandia</taxon>
    </lineage>
</organism>
<evidence type="ECO:0000313" key="3">
    <source>
        <dbReference type="EMBL" id="KAJ8405116.1"/>
    </source>
</evidence>
<feature type="region of interest" description="Disordered" evidence="1">
    <location>
        <begin position="644"/>
        <end position="663"/>
    </location>
</feature>
<proteinExistence type="predicted"/>
<gene>
    <name evidence="3" type="ORF">AAFF_G00330370</name>
</gene>
<dbReference type="EMBL" id="JAINUG010000050">
    <property type="protein sequence ID" value="KAJ8405116.1"/>
    <property type="molecule type" value="Genomic_DNA"/>
</dbReference>
<dbReference type="GO" id="GO:0030121">
    <property type="term" value="C:AP-1 adaptor complex"/>
    <property type="evidence" value="ECO:0007669"/>
    <property type="project" value="TreeGrafter"/>
</dbReference>